<dbReference type="Proteomes" id="UP000475862">
    <property type="component" value="Unassembled WGS sequence"/>
</dbReference>
<keyword evidence="3" id="KW-0805">Transcription regulation</keyword>
<keyword evidence="4" id="KW-0804">Transcription</keyword>
<evidence type="ECO:0000256" key="1">
    <source>
        <dbReference type="ARBA" id="ARBA00004123"/>
    </source>
</evidence>
<accession>A0A6G0T743</accession>
<sequence length="463" mass="53367">MSFHDSNMSPSSTFSMDDDDNNSVKIENKDLTDSEDEGKENREKHTEIQEQVYQDKLAGIQKQLQQLRDGTHVEYVKQLKKLDAQHKNELMMNNLWRDCLLEAIEREFIRERRLAHKEFEDRNTELTDTLISELNERKKAIEHENSNVELCIIFHSFIKFGLFSAPDLSDQKPAMTRKLRRRPNDPVVPAPQEKRRKPPPVSNIYYMLQDHEIEQDVKLIQESLASIPSTSTTTTPTVKTRDTINSSSIRKPGFLPSTSSSTAGNMSPKKCQNSDTEGSSAIPDTRIEDGKLLFEKRWYHRGQPVFVEGRQMAKFPAVISAIGNETIWVKKTSDNSKFRINLSYLSKGIYSSANISASFRLMCDKFCSVYFQLVTVSWISSDILKLSERPAKLSLSTCLFLFSTKIIINEDQSMYGTIRILPQCVETLHHQIQELLLKRASLYPTYCLEYFVKFLNNYMTVEN</sequence>
<evidence type="ECO:0008006" key="9">
    <source>
        <dbReference type="Google" id="ProtNLM"/>
    </source>
</evidence>
<comment type="caution">
    <text evidence="7">The sequence shown here is derived from an EMBL/GenBank/DDBJ whole genome shotgun (WGS) entry which is preliminary data.</text>
</comment>
<protein>
    <recommendedName>
        <fullName evidence="9">Sin3 histone deacetylase corepressor complex component SDS3</fullName>
    </recommendedName>
</protein>
<feature type="compositionally biased region" description="Polar residues" evidence="6">
    <location>
        <begin position="1"/>
        <end position="15"/>
    </location>
</feature>
<organism evidence="7 8">
    <name type="scientific">Aphis glycines</name>
    <name type="common">Soybean aphid</name>
    <dbReference type="NCBI Taxonomy" id="307491"/>
    <lineage>
        <taxon>Eukaryota</taxon>
        <taxon>Metazoa</taxon>
        <taxon>Ecdysozoa</taxon>
        <taxon>Arthropoda</taxon>
        <taxon>Hexapoda</taxon>
        <taxon>Insecta</taxon>
        <taxon>Pterygota</taxon>
        <taxon>Neoptera</taxon>
        <taxon>Paraneoptera</taxon>
        <taxon>Hemiptera</taxon>
        <taxon>Sternorrhyncha</taxon>
        <taxon>Aphidomorpha</taxon>
        <taxon>Aphidoidea</taxon>
        <taxon>Aphididae</taxon>
        <taxon>Aphidini</taxon>
        <taxon>Aphis</taxon>
        <taxon>Aphis</taxon>
    </lineage>
</organism>
<evidence type="ECO:0000256" key="5">
    <source>
        <dbReference type="ARBA" id="ARBA00023242"/>
    </source>
</evidence>
<evidence type="ECO:0000256" key="4">
    <source>
        <dbReference type="ARBA" id="ARBA00023163"/>
    </source>
</evidence>
<feature type="region of interest" description="Disordered" evidence="6">
    <location>
        <begin position="1"/>
        <end position="45"/>
    </location>
</feature>
<name>A0A6G0T743_APHGL</name>
<comment type="subcellular location">
    <subcellularLocation>
        <location evidence="1">Nucleus</location>
    </subcellularLocation>
</comment>
<dbReference type="EMBL" id="VYZN01000055">
    <property type="protein sequence ID" value="KAE9526115.1"/>
    <property type="molecule type" value="Genomic_DNA"/>
</dbReference>
<proteinExistence type="predicted"/>
<dbReference type="AlphaFoldDB" id="A0A6G0T743"/>
<keyword evidence="2" id="KW-0678">Repressor</keyword>
<dbReference type="OrthoDB" id="70376at2759"/>
<dbReference type="SMART" id="SM01401">
    <property type="entry name" value="Sds3"/>
    <property type="match status" value="1"/>
</dbReference>
<evidence type="ECO:0000256" key="6">
    <source>
        <dbReference type="SAM" id="MobiDB-lite"/>
    </source>
</evidence>
<feature type="compositionally biased region" description="Low complexity" evidence="6">
    <location>
        <begin position="228"/>
        <end position="237"/>
    </location>
</feature>
<keyword evidence="8" id="KW-1185">Reference proteome</keyword>
<dbReference type="InterPro" id="IPR013907">
    <property type="entry name" value="Sds3"/>
</dbReference>
<dbReference type="GO" id="GO:0010468">
    <property type="term" value="P:regulation of gene expression"/>
    <property type="evidence" value="ECO:0007669"/>
    <property type="project" value="UniProtKB-ARBA"/>
</dbReference>
<dbReference type="PANTHER" id="PTHR21964">
    <property type="entry name" value="BREAST CANCER METASTASIS-SUPPRESSOR 1"/>
    <property type="match status" value="1"/>
</dbReference>
<evidence type="ECO:0000256" key="2">
    <source>
        <dbReference type="ARBA" id="ARBA00022491"/>
    </source>
</evidence>
<reference evidence="7 8" key="1">
    <citation type="submission" date="2019-08" db="EMBL/GenBank/DDBJ databases">
        <title>The genome of the soybean aphid Biotype 1, its phylome, world population structure and adaptation to the North American continent.</title>
        <authorList>
            <person name="Giordano R."/>
            <person name="Donthu R.K."/>
            <person name="Hernandez A.G."/>
            <person name="Wright C.L."/>
            <person name="Zimin A.V."/>
        </authorList>
    </citation>
    <scope>NUCLEOTIDE SEQUENCE [LARGE SCALE GENOMIC DNA]</scope>
    <source>
        <tissue evidence="7">Whole aphids</tissue>
    </source>
</reference>
<feature type="region of interest" description="Disordered" evidence="6">
    <location>
        <begin position="228"/>
        <end position="283"/>
    </location>
</feature>
<gene>
    <name evidence="7" type="ORF">AGLY_013746</name>
</gene>
<evidence type="ECO:0000313" key="7">
    <source>
        <dbReference type="EMBL" id="KAE9526115.1"/>
    </source>
</evidence>
<feature type="compositionally biased region" description="Polar residues" evidence="6">
    <location>
        <begin position="256"/>
        <end position="279"/>
    </location>
</feature>
<dbReference type="Pfam" id="PF08598">
    <property type="entry name" value="Sds3"/>
    <property type="match status" value="1"/>
</dbReference>
<feature type="region of interest" description="Disordered" evidence="6">
    <location>
        <begin position="174"/>
        <end position="200"/>
    </location>
</feature>
<dbReference type="GO" id="GO:0005654">
    <property type="term" value="C:nucleoplasm"/>
    <property type="evidence" value="ECO:0007669"/>
    <property type="project" value="UniProtKB-ARBA"/>
</dbReference>
<evidence type="ECO:0000313" key="8">
    <source>
        <dbReference type="Proteomes" id="UP000475862"/>
    </source>
</evidence>
<evidence type="ECO:0000256" key="3">
    <source>
        <dbReference type="ARBA" id="ARBA00023015"/>
    </source>
</evidence>
<keyword evidence="5" id="KW-0539">Nucleus</keyword>